<evidence type="ECO:0008006" key="3">
    <source>
        <dbReference type="Google" id="ProtNLM"/>
    </source>
</evidence>
<dbReference type="SUPFAM" id="SSF55021">
    <property type="entry name" value="ACT-like"/>
    <property type="match status" value="1"/>
</dbReference>
<sequence length="156" mass="16890">MKDICIIHDLESSILVDIGETLGNAGVNIEGLSISTLNHSSVVHFLVADEQAAIRALKSTALQVEAVSDVFILDKDNMQVTGKAGSFGGICKLLIDNDLIIKFGYPAENNRFVFGVDKPEKAKQLLAPVYNKAFKTDSQRSAFSVCFGLSVYGTMF</sequence>
<name>A0ABM9FKK5_9VIBR</name>
<dbReference type="Proteomes" id="UP001152658">
    <property type="component" value="Unassembled WGS sequence"/>
</dbReference>
<protein>
    <recommendedName>
        <fullName evidence="3">ACT domain-containing protein</fullName>
    </recommendedName>
</protein>
<dbReference type="RefSeq" id="WP_261925440.1">
    <property type="nucleotide sequence ID" value="NZ_CALYLK010000008.1"/>
</dbReference>
<gene>
    <name evidence="1" type="ORF">VAE063_1070038</name>
</gene>
<dbReference type="Gene3D" id="3.30.2130.10">
    <property type="entry name" value="VC0802-like"/>
    <property type="match status" value="1"/>
</dbReference>
<reference evidence="1" key="1">
    <citation type="submission" date="2022-06" db="EMBL/GenBank/DDBJ databases">
        <authorList>
            <person name="Goudenege D."/>
            <person name="Le Roux F."/>
        </authorList>
    </citation>
    <scope>NUCLEOTIDE SEQUENCE</scope>
    <source>
        <strain evidence="1">12-063</strain>
    </source>
</reference>
<dbReference type="InterPro" id="IPR045865">
    <property type="entry name" value="ACT-like_dom_sf"/>
</dbReference>
<comment type="caution">
    <text evidence="1">The sequence shown here is derived from an EMBL/GenBank/DDBJ whole genome shotgun (WGS) entry which is preliminary data.</text>
</comment>
<evidence type="ECO:0000313" key="2">
    <source>
        <dbReference type="Proteomes" id="UP001152658"/>
    </source>
</evidence>
<dbReference type="EMBL" id="CALYLK010000008">
    <property type="protein sequence ID" value="CAH8204507.1"/>
    <property type="molecule type" value="Genomic_DNA"/>
</dbReference>
<accession>A0ABM9FKK5</accession>
<keyword evidence="2" id="KW-1185">Reference proteome</keyword>
<proteinExistence type="predicted"/>
<organism evidence="1 2">
    <name type="scientific">Vibrio aestuarianus</name>
    <dbReference type="NCBI Taxonomy" id="28171"/>
    <lineage>
        <taxon>Bacteria</taxon>
        <taxon>Pseudomonadati</taxon>
        <taxon>Pseudomonadota</taxon>
        <taxon>Gammaproteobacteria</taxon>
        <taxon>Vibrionales</taxon>
        <taxon>Vibrionaceae</taxon>
        <taxon>Vibrio</taxon>
    </lineage>
</organism>
<evidence type="ECO:0000313" key="1">
    <source>
        <dbReference type="EMBL" id="CAH8204507.1"/>
    </source>
</evidence>